<dbReference type="Proteomes" id="UP000549009">
    <property type="component" value="Unassembled WGS sequence"/>
</dbReference>
<dbReference type="AlphaFoldDB" id="A0A7W8B580"/>
<name>A0A7W8B580_STRST</name>
<keyword evidence="2" id="KW-1185">Reference proteome</keyword>
<evidence type="ECO:0000313" key="1">
    <source>
        <dbReference type="EMBL" id="MBB5109926.1"/>
    </source>
</evidence>
<accession>A0A7W8B580</accession>
<proteinExistence type="predicted"/>
<dbReference type="Gene3D" id="3.40.50.980">
    <property type="match status" value="1"/>
</dbReference>
<gene>
    <name evidence="1" type="ORF">FHS40_009056</name>
</gene>
<dbReference type="EMBL" id="JACHJD010000047">
    <property type="protein sequence ID" value="MBB5109926.1"/>
    <property type="molecule type" value="Genomic_DNA"/>
</dbReference>
<evidence type="ECO:0000313" key="2">
    <source>
        <dbReference type="Proteomes" id="UP000549009"/>
    </source>
</evidence>
<sequence>MSCRLHDVILHKTPFTFDISVWEIFWWPARP</sequence>
<protein>
    <submittedName>
        <fullName evidence="1">Non-ribosomal peptide synthetase component F</fullName>
    </submittedName>
</protein>
<organism evidence="1 2">
    <name type="scientific">Streptomyces spectabilis</name>
    <dbReference type="NCBI Taxonomy" id="68270"/>
    <lineage>
        <taxon>Bacteria</taxon>
        <taxon>Bacillati</taxon>
        <taxon>Actinomycetota</taxon>
        <taxon>Actinomycetes</taxon>
        <taxon>Kitasatosporales</taxon>
        <taxon>Streptomycetaceae</taxon>
        <taxon>Streptomyces</taxon>
    </lineage>
</organism>
<reference evidence="1 2" key="1">
    <citation type="submission" date="2020-08" db="EMBL/GenBank/DDBJ databases">
        <title>Genomic Encyclopedia of Type Strains, Phase III (KMG-III): the genomes of soil and plant-associated and newly described type strains.</title>
        <authorList>
            <person name="Whitman W."/>
        </authorList>
    </citation>
    <scope>NUCLEOTIDE SEQUENCE [LARGE SCALE GENOMIC DNA]</scope>
    <source>
        <strain evidence="1 2">CECT 3146</strain>
    </source>
</reference>
<comment type="caution">
    <text evidence="1">The sequence shown here is derived from an EMBL/GenBank/DDBJ whole genome shotgun (WGS) entry which is preliminary data.</text>
</comment>